<proteinExistence type="predicted"/>
<evidence type="ECO:0000313" key="2">
    <source>
        <dbReference type="EMBL" id="JAA87181.1"/>
    </source>
</evidence>
<reference evidence="2" key="2">
    <citation type="submission" date="2013-05" db="EMBL/GenBank/DDBJ databases">
        <authorList>
            <person name="Carter J.-M."/>
            <person name="Baker S.C."/>
            <person name="Pink R."/>
            <person name="Carter D.R.F."/>
            <person name="Collins A."/>
            <person name="Tomlin J."/>
            <person name="Gibbs M."/>
            <person name="Breuker C.J."/>
        </authorList>
    </citation>
    <scope>NUCLEOTIDE SEQUENCE</scope>
    <source>
        <tissue evidence="2">Ovary</tissue>
    </source>
</reference>
<sequence length="245" mass="27684">DVAGVKQVFAKSPRNRLSDVRVKEVFGSSPENDLRRVTGVKDLFRSARKQKSPKNSLQDVKGVKELFKNSVSNDLRNVSGVKTVLRVNSPRNNLSDVRGVKQLYRETVDGNNLSDVSGVDELFREGEDLDTTFDQLIGKPPVRAYTKSRSFTKVVKSKQRRNAKSLHDSISLINENVEEWLQNELKKRVHKEDRKSTSKTNLTRELQKLNTDTVQGSAPLQLSRSRNVTMTRSINSEDSQSKKSA</sequence>
<accession>S4P5P7</accession>
<name>S4P5P7_9NEOP</name>
<feature type="region of interest" description="Disordered" evidence="1">
    <location>
        <begin position="188"/>
        <end position="245"/>
    </location>
</feature>
<feature type="non-terminal residue" evidence="2">
    <location>
        <position position="245"/>
    </location>
</feature>
<dbReference type="AlphaFoldDB" id="S4P5P7"/>
<protein>
    <submittedName>
        <fullName evidence="2">Golgin IMH1</fullName>
    </submittedName>
</protein>
<dbReference type="EMBL" id="GAIX01005379">
    <property type="protein sequence ID" value="JAA87181.1"/>
    <property type="molecule type" value="Transcribed_RNA"/>
</dbReference>
<reference evidence="2" key="1">
    <citation type="journal article" date="2013" name="BMC Genomics">
        <title>Unscrambling butterfly oogenesis.</title>
        <authorList>
            <person name="Carter J.M."/>
            <person name="Baker S.C."/>
            <person name="Pink R."/>
            <person name="Carter D.R."/>
            <person name="Collins A."/>
            <person name="Tomlin J."/>
            <person name="Gibbs M."/>
            <person name="Breuker C.J."/>
        </authorList>
    </citation>
    <scope>NUCLEOTIDE SEQUENCE</scope>
    <source>
        <tissue evidence="2">Ovary</tissue>
    </source>
</reference>
<feature type="compositionally biased region" description="Polar residues" evidence="1">
    <location>
        <begin position="198"/>
        <end position="245"/>
    </location>
</feature>
<feature type="non-terminal residue" evidence="2">
    <location>
        <position position="1"/>
    </location>
</feature>
<evidence type="ECO:0000256" key="1">
    <source>
        <dbReference type="SAM" id="MobiDB-lite"/>
    </source>
</evidence>
<organism evidence="2">
    <name type="scientific">Pararge aegeria</name>
    <name type="common">speckled wood butterfly</name>
    <dbReference type="NCBI Taxonomy" id="116150"/>
    <lineage>
        <taxon>Eukaryota</taxon>
        <taxon>Metazoa</taxon>
        <taxon>Ecdysozoa</taxon>
        <taxon>Arthropoda</taxon>
        <taxon>Hexapoda</taxon>
        <taxon>Insecta</taxon>
        <taxon>Pterygota</taxon>
        <taxon>Neoptera</taxon>
        <taxon>Endopterygota</taxon>
        <taxon>Lepidoptera</taxon>
        <taxon>Glossata</taxon>
        <taxon>Ditrysia</taxon>
        <taxon>Papilionoidea</taxon>
        <taxon>Nymphalidae</taxon>
        <taxon>Satyrinae</taxon>
        <taxon>Satyrini</taxon>
        <taxon>Parargina</taxon>
        <taxon>Pararge</taxon>
    </lineage>
</organism>